<keyword evidence="2" id="KW-1185">Reference proteome</keyword>
<dbReference type="AlphaFoldDB" id="A0A3M7PZH1"/>
<organism evidence="1 2">
    <name type="scientific">Brachionus plicatilis</name>
    <name type="common">Marine rotifer</name>
    <name type="synonym">Brachionus muelleri</name>
    <dbReference type="NCBI Taxonomy" id="10195"/>
    <lineage>
        <taxon>Eukaryota</taxon>
        <taxon>Metazoa</taxon>
        <taxon>Spiralia</taxon>
        <taxon>Gnathifera</taxon>
        <taxon>Rotifera</taxon>
        <taxon>Eurotatoria</taxon>
        <taxon>Monogononta</taxon>
        <taxon>Pseudotrocha</taxon>
        <taxon>Ploima</taxon>
        <taxon>Brachionidae</taxon>
        <taxon>Brachionus</taxon>
    </lineage>
</organism>
<dbReference type="EMBL" id="REGN01008259">
    <property type="protein sequence ID" value="RNA04038.1"/>
    <property type="molecule type" value="Genomic_DNA"/>
</dbReference>
<reference evidence="1 2" key="1">
    <citation type="journal article" date="2018" name="Sci. Rep.">
        <title>Genomic signatures of local adaptation to the degree of environmental predictability in rotifers.</title>
        <authorList>
            <person name="Franch-Gras L."/>
            <person name="Hahn C."/>
            <person name="Garcia-Roger E.M."/>
            <person name="Carmona M.J."/>
            <person name="Serra M."/>
            <person name="Gomez A."/>
        </authorList>
    </citation>
    <scope>NUCLEOTIDE SEQUENCE [LARGE SCALE GENOMIC DNA]</scope>
    <source>
        <strain evidence="1">HYR1</strain>
    </source>
</reference>
<dbReference type="Proteomes" id="UP000276133">
    <property type="component" value="Unassembled WGS sequence"/>
</dbReference>
<accession>A0A3M7PZH1</accession>
<sequence>MVKLPEVKNGNTRIVTAEAHHPNQRENNLIIMERDDNSSKKLTEKAEAAYEKALKAEAWGKNSELRKGTGNFEYEHAIVKGKKFKWYWGVRGPLEGEYAAHEGDEQCSEDPLDSIEGSMAGSSLNYGNIFNI</sequence>
<comment type="caution">
    <text evidence="1">The sequence shown here is derived from an EMBL/GenBank/DDBJ whole genome shotgun (WGS) entry which is preliminary data.</text>
</comment>
<evidence type="ECO:0000313" key="2">
    <source>
        <dbReference type="Proteomes" id="UP000276133"/>
    </source>
</evidence>
<name>A0A3M7PZH1_BRAPC</name>
<gene>
    <name evidence="1" type="ORF">BpHYR1_054661</name>
</gene>
<evidence type="ECO:0000313" key="1">
    <source>
        <dbReference type="EMBL" id="RNA04038.1"/>
    </source>
</evidence>
<protein>
    <submittedName>
        <fullName evidence="1">Uncharacterized protein</fullName>
    </submittedName>
</protein>
<proteinExistence type="predicted"/>